<evidence type="ECO:0000256" key="1">
    <source>
        <dbReference type="ARBA" id="ARBA00004141"/>
    </source>
</evidence>
<evidence type="ECO:0000313" key="6">
    <source>
        <dbReference type="EMBL" id="PZO45495.1"/>
    </source>
</evidence>
<dbReference type="Proteomes" id="UP000249081">
    <property type="component" value="Unassembled WGS sequence"/>
</dbReference>
<reference evidence="6 7" key="2">
    <citation type="submission" date="2018-06" db="EMBL/GenBank/DDBJ databases">
        <title>Metagenomic assembly of (sub)arctic Cyanobacteria and their associated microbiome from non-axenic cultures.</title>
        <authorList>
            <person name="Baurain D."/>
        </authorList>
    </citation>
    <scope>NUCLEOTIDE SEQUENCE [LARGE SCALE GENOMIC DNA]</scope>
    <source>
        <strain evidence="6">ULC041bin1</strain>
    </source>
</reference>
<feature type="region of interest" description="Disordered" evidence="5">
    <location>
        <begin position="134"/>
        <end position="180"/>
    </location>
</feature>
<comment type="subcellular location">
    <subcellularLocation>
        <location evidence="1">Membrane</location>
        <topology evidence="1">Multi-pass membrane protein</topology>
    </subcellularLocation>
</comment>
<organism evidence="6 7">
    <name type="scientific">Shackletoniella antarctica</name>
    <dbReference type="NCBI Taxonomy" id="268115"/>
    <lineage>
        <taxon>Bacteria</taxon>
        <taxon>Bacillati</taxon>
        <taxon>Cyanobacteriota</taxon>
        <taxon>Cyanophyceae</taxon>
        <taxon>Oculatellales</taxon>
        <taxon>Oculatellaceae</taxon>
        <taxon>Shackletoniella</taxon>
    </lineage>
</organism>
<evidence type="ECO:0000256" key="4">
    <source>
        <dbReference type="ARBA" id="ARBA00023136"/>
    </source>
</evidence>
<comment type="caution">
    <text evidence="6">The sequence shown here is derived from an EMBL/GenBank/DDBJ whole genome shotgun (WGS) entry which is preliminary data.</text>
</comment>
<dbReference type="InterPro" id="IPR019109">
    <property type="entry name" value="MamF_MmsF"/>
</dbReference>
<evidence type="ECO:0000256" key="2">
    <source>
        <dbReference type="ARBA" id="ARBA00022692"/>
    </source>
</evidence>
<protein>
    <recommendedName>
        <fullName evidence="8">DUF4870 domain-containing protein</fullName>
    </recommendedName>
</protein>
<gene>
    <name evidence="6" type="ORF">DCF17_01420</name>
</gene>
<reference evidence="7" key="1">
    <citation type="submission" date="2018-04" db="EMBL/GenBank/DDBJ databases">
        <authorList>
            <person name="Cornet L."/>
        </authorList>
    </citation>
    <scope>NUCLEOTIDE SEQUENCE [LARGE SCALE GENOMIC DNA]</scope>
</reference>
<accession>A0A2W4YFX7</accession>
<sequence>MSSPLSALPLSALLDRARQGDALAIAHLLSQSLADQGIVAQGQWQGDQLQLTLEADTAIPQRQVVSHIQRGLQRLGIAYPVESVQVTARQVSYPTADWQASFGLGESAGSAKAGAEGGNGGANTSALSEPALAENLSAASQPGASTEDGAVLPDSSPSPRPNPRPDPRLDAAATGAEPQKTTLSDTTLVTLAHLVPLISYLVVGSQWLGGWPVFWGGSFLLPWRVVLPLVLLLTKRGGADPDLGPEALPSQAKAALNFQLTMVIAWMITIALMFVLVGFLLVVPLGLLEVVSCIVAAVRASEGKPVRYVGAIRFVR</sequence>
<dbReference type="AlphaFoldDB" id="A0A2W4YFX7"/>
<keyword evidence="3" id="KW-1133">Transmembrane helix</keyword>
<evidence type="ECO:0000313" key="7">
    <source>
        <dbReference type="Proteomes" id="UP000249081"/>
    </source>
</evidence>
<keyword evidence="4" id="KW-0472">Membrane</keyword>
<evidence type="ECO:0000256" key="5">
    <source>
        <dbReference type="SAM" id="MobiDB-lite"/>
    </source>
</evidence>
<dbReference type="Pfam" id="PF09685">
    <property type="entry name" value="MamF_MmsF"/>
    <property type="match status" value="1"/>
</dbReference>
<dbReference type="EMBL" id="QBMN01000005">
    <property type="protein sequence ID" value="PZO45495.1"/>
    <property type="molecule type" value="Genomic_DNA"/>
</dbReference>
<name>A0A2W4YFX7_9CYAN</name>
<proteinExistence type="predicted"/>
<evidence type="ECO:0008006" key="8">
    <source>
        <dbReference type="Google" id="ProtNLM"/>
    </source>
</evidence>
<evidence type="ECO:0000256" key="3">
    <source>
        <dbReference type="ARBA" id="ARBA00022989"/>
    </source>
</evidence>
<keyword evidence="2" id="KW-0812">Transmembrane</keyword>